<name>A0A9D4K4E1_DREPO</name>
<reference evidence="1" key="2">
    <citation type="submission" date="2020-11" db="EMBL/GenBank/DDBJ databases">
        <authorList>
            <person name="McCartney M.A."/>
            <person name="Auch B."/>
            <person name="Kono T."/>
            <person name="Mallez S."/>
            <person name="Becker A."/>
            <person name="Gohl D.M."/>
            <person name="Silverstein K.A.T."/>
            <person name="Koren S."/>
            <person name="Bechman K.B."/>
            <person name="Herman A."/>
            <person name="Abrahante J.E."/>
            <person name="Garbe J."/>
        </authorList>
    </citation>
    <scope>NUCLEOTIDE SEQUENCE</scope>
    <source>
        <strain evidence="1">Duluth1</strain>
        <tissue evidence="1">Whole animal</tissue>
    </source>
</reference>
<dbReference type="AlphaFoldDB" id="A0A9D4K4E1"/>
<accession>A0A9D4K4E1</accession>
<gene>
    <name evidence="1" type="ORF">DPMN_106117</name>
</gene>
<proteinExistence type="predicted"/>
<keyword evidence="2" id="KW-1185">Reference proteome</keyword>
<reference evidence="1" key="1">
    <citation type="journal article" date="2019" name="bioRxiv">
        <title>The Genome of the Zebra Mussel, Dreissena polymorpha: A Resource for Invasive Species Research.</title>
        <authorList>
            <person name="McCartney M.A."/>
            <person name="Auch B."/>
            <person name="Kono T."/>
            <person name="Mallez S."/>
            <person name="Zhang Y."/>
            <person name="Obille A."/>
            <person name="Becker A."/>
            <person name="Abrahante J.E."/>
            <person name="Garbe J."/>
            <person name="Badalamenti J.P."/>
            <person name="Herman A."/>
            <person name="Mangelson H."/>
            <person name="Liachko I."/>
            <person name="Sullivan S."/>
            <person name="Sone E.D."/>
            <person name="Koren S."/>
            <person name="Silverstein K.A.T."/>
            <person name="Beckman K.B."/>
            <person name="Gohl D.M."/>
        </authorList>
    </citation>
    <scope>NUCLEOTIDE SEQUENCE</scope>
    <source>
        <strain evidence="1">Duluth1</strain>
        <tissue evidence="1">Whole animal</tissue>
    </source>
</reference>
<protein>
    <submittedName>
        <fullName evidence="1">Uncharacterized protein</fullName>
    </submittedName>
</protein>
<evidence type="ECO:0000313" key="2">
    <source>
        <dbReference type="Proteomes" id="UP000828390"/>
    </source>
</evidence>
<organism evidence="1 2">
    <name type="scientific">Dreissena polymorpha</name>
    <name type="common">Zebra mussel</name>
    <name type="synonym">Mytilus polymorpha</name>
    <dbReference type="NCBI Taxonomy" id="45954"/>
    <lineage>
        <taxon>Eukaryota</taxon>
        <taxon>Metazoa</taxon>
        <taxon>Spiralia</taxon>
        <taxon>Lophotrochozoa</taxon>
        <taxon>Mollusca</taxon>
        <taxon>Bivalvia</taxon>
        <taxon>Autobranchia</taxon>
        <taxon>Heteroconchia</taxon>
        <taxon>Euheterodonta</taxon>
        <taxon>Imparidentia</taxon>
        <taxon>Neoheterodontei</taxon>
        <taxon>Myida</taxon>
        <taxon>Dreissenoidea</taxon>
        <taxon>Dreissenidae</taxon>
        <taxon>Dreissena</taxon>
    </lineage>
</organism>
<dbReference type="EMBL" id="JAIWYP010000004">
    <property type="protein sequence ID" value="KAH3832821.1"/>
    <property type="molecule type" value="Genomic_DNA"/>
</dbReference>
<sequence length="55" mass="6625">MDVQRRWSGSNPTCWTHRQRPRSLCTGSVEREKLPSWRWRRNCAKPGWPRRPSSC</sequence>
<evidence type="ECO:0000313" key="1">
    <source>
        <dbReference type="EMBL" id="KAH3832821.1"/>
    </source>
</evidence>
<comment type="caution">
    <text evidence="1">The sequence shown here is derived from an EMBL/GenBank/DDBJ whole genome shotgun (WGS) entry which is preliminary data.</text>
</comment>
<dbReference type="Proteomes" id="UP000828390">
    <property type="component" value="Unassembled WGS sequence"/>
</dbReference>